<organism evidence="1 2">
    <name type="scientific">Tetranychus urticae</name>
    <name type="common">Two-spotted spider mite</name>
    <dbReference type="NCBI Taxonomy" id="32264"/>
    <lineage>
        <taxon>Eukaryota</taxon>
        <taxon>Metazoa</taxon>
        <taxon>Ecdysozoa</taxon>
        <taxon>Arthropoda</taxon>
        <taxon>Chelicerata</taxon>
        <taxon>Arachnida</taxon>
        <taxon>Acari</taxon>
        <taxon>Acariformes</taxon>
        <taxon>Trombidiformes</taxon>
        <taxon>Prostigmata</taxon>
        <taxon>Eleutherengona</taxon>
        <taxon>Raphignathae</taxon>
        <taxon>Tetranychoidea</taxon>
        <taxon>Tetranychidae</taxon>
        <taxon>Tetranychus</taxon>
    </lineage>
</organism>
<accession>T1JYP3</accession>
<reference evidence="2" key="1">
    <citation type="submission" date="2011-08" db="EMBL/GenBank/DDBJ databases">
        <authorList>
            <person name="Rombauts S."/>
        </authorList>
    </citation>
    <scope>NUCLEOTIDE SEQUENCE</scope>
    <source>
        <strain evidence="2">London</strain>
    </source>
</reference>
<dbReference type="EnsemblMetazoa" id="tetur03g01080.1">
    <property type="protein sequence ID" value="tetur03g01080.1"/>
    <property type="gene ID" value="tetur03g01080"/>
</dbReference>
<dbReference type="Proteomes" id="UP000015104">
    <property type="component" value="Unassembled WGS sequence"/>
</dbReference>
<evidence type="ECO:0000313" key="1">
    <source>
        <dbReference type="EnsemblMetazoa" id="tetur03g01080.1"/>
    </source>
</evidence>
<keyword evidence="2" id="KW-1185">Reference proteome</keyword>
<dbReference type="EMBL" id="CAEY01001108">
    <property type="status" value="NOT_ANNOTATED_CDS"/>
    <property type="molecule type" value="Genomic_DNA"/>
</dbReference>
<sequence>MLINLVPKRVEKLVILITPDRDVICLSTLQRTILAPFCSNRPSQLPELPCHLKSELHHNSTQGSITSNSFCQ</sequence>
<name>T1JYP3_TETUR</name>
<dbReference type="AlphaFoldDB" id="T1JYP3"/>
<proteinExistence type="predicted"/>
<dbReference type="HOGENOM" id="CLU_2725437_0_0_1"/>
<reference evidence="1" key="2">
    <citation type="submission" date="2015-06" db="UniProtKB">
        <authorList>
            <consortium name="EnsemblMetazoa"/>
        </authorList>
    </citation>
    <scope>IDENTIFICATION</scope>
</reference>
<evidence type="ECO:0000313" key="2">
    <source>
        <dbReference type="Proteomes" id="UP000015104"/>
    </source>
</evidence>
<protein>
    <submittedName>
        <fullName evidence="1">Uncharacterized protein</fullName>
    </submittedName>
</protein>